<dbReference type="AlphaFoldDB" id="A0A9P6EIR8"/>
<evidence type="ECO:0000259" key="3">
    <source>
        <dbReference type="Pfam" id="PF20153"/>
    </source>
</evidence>
<feature type="transmembrane region" description="Helical" evidence="2">
    <location>
        <begin position="177"/>
        <end position="197"/>
    </location>
</feature>
<dbReference type="OrthoDB" id="3219854at2759"/>
<evidence type="ECO:0000256" key="1">
    <source>
        <dbReference type="SAM" id="MobiDB-lite"/>
    </source>
</evidence>
<protein>
    <recommendedName>
        <fullName evidence="3">DUF6535 domain-containing protein</fullName>
    </recommendedName>
</protein>
<sequence length="492" mass="56383">MNKENETPIVGEPQEYREQLPTQDTFKPWTYEDMHDPSYSERANSLNSDFWNIPANYWVAQEKEKCENWKDEVQNLLIFAGLFSAVVTALLVESYQSLQENPSEIFLAQIVTHLAATTANRTTIDNTAAAQVARTFTPSSSSKGINALWFLSLIFSLATALAEAFNRFYVPQIFSALPLLLISGLVLFLVGMIEFLWNLNQQVAIPGIIAISLLLLFLLYTTIWPGLQFLPGRQTRSIKTVPDCPCPYKSPQSWAFLRLIASSKLLIQRTVQSLKTKLGISSDSADQIIAWVVRSTLETRGLNNWISYATMWLNQRDIDSLSQLQPTPHDLIKHHLYGSGNDFPPRYDSVYALCEIKEAYGSIRTNQLEQVYHCFHDVTTFQSGLESVFVDPLTELVHNLILPESLSTSRLTIDFFRQLDPEVPQELIIDYVRLSFMDVRDVEPTPQQLEMCIRFLGWTLDRRYRKRMRYTERVATGTMANLVLQPQFLEER</sequence>
<gene>
    <name evidence="4" type="ORF">CPB83DRAFT_925054</name>
</gene>
<evidence type="ECO:0000313" key="5">
    <source>
        <dbReference type="Proteomes" id="UP000807306"/>
    </source>
</evidence>
<dbReference type="Pfam" id="PF20153">
    <property type="entry name" value="DUF6535"/>
    <property type="match status" value="1"/>
</dbReference>
<dbReference type="InterPro" id="IPR045338">
    <property type="entry name" value="DUF6535"/>
</dbReference>
<feature type="transmembrane region" description="Helical" evidence="2">
    <location>
        <begin position="73"/>
        <end position="92"/>
    </location>
</feature>
<evidence type="ECO:0000256" key="2">
    <source>
        <dbReference type="SAM" id="Phobius"/>
    </source>
</evidence>
<keyword evidence="2" id="KW-0812">Transmembrane</keyword>
<organism evidence="4 5">
    <name type="scientific">Crepidotus variabilis</name>
    <dbReference type="NCBI Taxonomy" id="179855"/>
    <lineage>
        <taxon>Eukaryota</taxon>
        <taxon>Fungi</taxon>
        <taxon>Dikarya</taxon>
        <taxon>Basidiomycota</taxon>
        <taxon>Agaricomycotina</taxon>
        <taxon>Agaricomycetes</taxon>
        <taxon>Agaricomycetidae</taxon>
        <taxon>Agaricales</taxon>
        <taxon>Agaricineae</taxon>
        <taxon>Crepidotaceae</taxon>
        <taxon>Crepidotus</taxon>
    </lineage>
</organism>
<reference evidence="4" key="1">
    <citation type="submission" date="2020-11" db="EMBL/GenBank/DDBJ databases">
        <authorList>
            <consortium name="DOE Joint Genome Institute"/>
            <person name="Ahrendt S."/>
            <person name="Riley R."/>
            <person name="Andreopoulos W."/>
            <person name="Labutti K."/>
            <person name="Pangilinan J."/>
            <person name="Ruiz-Duenas F.J."/>
            <person name="Barrasa J.M."/>
            <person name="Sanchez-Garcia M."/>
            <person name="Camarero S."/>
            <person name="Miyauchi S."/>
            <person name="Serrano A."/>
            <person name="Linde D."/>
            <person name="Babiker R."/>
            <person name="Drula E."/>
            <person name="Ayuso-Fernandez I."/>
            <person name="Pacheco R."/>
            <person name="Padilla G."/>
            <person name="Ferreira P."/>
            <person name="Barriuso J."/>
            <person name="Kellner H."/>
            <person name="Castanera R."/>
            <person name="Alfaro M."/>
            <person name="Ramirez L."/>
            <person name="Pisabarro A.G."/>
            <person name="Kuo A."/>
            <person name="Tritt A."/>
            <person name="Lipzen A."/>
            <person name="He G."/>
            <person name="Yan M."/>
            <person name="Ng V."/>
            <person name="Cullen D."/>
            <person name="Martin F."/>
            <person name="Rosso M.-N."/>
            <person name="Henrissat B."/>
            <person name="Hibbett D."/>
            <person name="Martinez A.T."/>
            <person name="Grigoriev I.V."/>
        </authorList>
    </citation>
    <scope>NUCLEOTIDE SEQUENCE</scope>
    <source>
        <strain evidence="4">CBS 506.95</strain>
    </source>
</reference>
<name>A0A9P6EIR8_9AGAR</name>
<keyword evidence="2" id="KW-1133">Transmembrane helix</keyword>
<accession>A0A9P6EIR8</accession>
<feature type="domain" description="DUF6535" evidence="3">
    <location>
        <begin position="51"/>
        <end position="162"/>
    </location>
</feature>
<proteinExistence type="predicted"/>
<feature type="region of interest" description="Disordered" evidence="1">
    <location>
        <begin position="1"/>
        <end position="22"/>
    </location>
</feature>
<dbReference type="EMBL" id="MU157843">
    <property type="protein sequence ID" value="KAF9529866.1"/>
    <property type="molecule type" value="Genomic_DNA"/>
</dbReference>
<feature type="transmembrane region" description="Helical" evidence="2">
    <location>
        <begin position="147"/>
        <end position="165"/>
    </location>
</feature>
<evidence type="ECO:0000313" key="4">
    <source>
        <dbReference type="EMBL" id="KAF9529866.1"/>
    </source>
</evidence>
<keyword evidence="2" id="KW-0472">Membrane</keyword>
<feature type="transmembrane region" description="Helical" evidence="2">
    <location>
        <begin position="203"/>
        <end position="227"/>
    </location>
</feature>
<comment type="caution">
    <text evidence="4">The sequence shown here is derived from an EMBL/GenBank/DDBJ whole genome shotgun (WGS) entry which is preliminary data.</text>
</comment>
<dbReference type="Proteomes" id="UP000807306">
    <property type="component" value="Unassembled WGS sequence"/>
</dbReference>
<keyword evidence="5" id="KW-1185">Reference proteome</keyword>